<organism evidence="6 7">
    <name type="scientific">Serinibacter salmoneus</name>
    <dbReference type="NCBI Taxonomy" id="556530"/>
    <lineage>
        <taxon>Bacteria</taxon>
        <taxon>Bacillati</taxon>
        <taxon>Actinomycetota</taxon>
        <taxon>Actinomycetes</taxon>
        <taxon>Micrococcales</taxon>
        <taxon>Beutenbergiaceae</taxon>
        <taxon>Serinibacter</taxon>
    </lineage>
</organism>
<dbReference type="GO" id="GO:0030170">
    <property type="term" value="F:pyridoxal phosphate binding"/>
    <property type="evidence" value="ECO:0007669"/>
    <property type="project" value="UniProtKB-UniRule"/>
</dbReference>
<dbReference type="PIRSF" id="PIRSF004848">
    <property type="entry name" value="YBL036c_PLPDEIII"/>
    <property type="match status" value="1"/>
</dbReference>
<name>A0A2A9D5G5_9MICO</name>
<feature type="modified residue" description="N6-(pyridoxal phosphate)lysine" evidence="2 3">
    <location>
        <position position="50"/>
    </location>
</feature>
<dbReference type="InterPro" id="IPR029066">
    <property type="entry name" value="PLP-binding_barrel"/>
</dbReference>
<evidence type="ECO:0000313" key="6">
    <source>
        <dbReference type="EMBL" id="PFG21089.1"/>
    </source>
</evidence>
<feature type="domain" description="Alanine racemase N-terminal" evidence="5">
    <location>
        <begin position="22"/>
        <end position="242"/>
    </location>
</feature>
<protein>
    <recommendedName>
        <fullName evidence="2">Pyridoxal phosphate homeostasis protein</fullName>
        <shortName evidence="2">PLP homeostasis protein</shortName>
    </recommendedName>
</protein>
<dbReference type="PANTHER" id="PTHR10146">
    <property type="entry name" value="PROLINE SYNTHETASE CO-TRANSCRIBED BACTERIAL HOMOLOG PROTEIN"/>
    <property type="match status" value="1"/>
</dbReference>
<dbReference type="FunFam" id="3.20.20.10:FF:000018">
    <property type="entry name" value="Pyridoxal phosphate homeostasis protein"/>
    <property type="match status" value="1"/>
</dbReference>
<dbReference type="SUPFAM" id="SSF51419">
    <property type="entry name" value="PLP-binding barrel"/>
    <property type="match status" value="1"/>
</dbReference>
<dbReference type="Proteomes" id="UP000224915">
    <property type="component" value="Unassembled WGS sequence"/>
</dbReference>
<sequence>MDPRPDGDDHLSERLALLPGRLERIGERMAAAAERAGRGVSEVQLLPVSKTVPMPLLERARELGVSEFGESRVQELLVKAAQVEEAAPRWVMIGPLQTNKARDLARVAHEIQTVDSAKVAQALQRRLEQADRRMTALLQVNTSGEEAKSGCAASEVEALLEATAACDRLEVRGLMTIATRGGDEAETRRCFAALREVRDRLSATSGVALPELSMGMSGDLELAIEEGATVIRVGSALFGARPPLV</sequence>
<keyword evidence="7" id="KW-1185">Reference proteome</keyword>
<dbReference type="InterPro" id="IPR001608">
    <property type="entry name" value="Ala_racemase_N"/>
</dbReference>
<dbReference type="RefSeq" id="WP_098469981.1">
    <property type="nucleotide sequence ID" value="NZ_PDJD01000001.1"/>
</dbReference>
<keyword evidence="1 2" id="KW-0663">Pyridoxal phosphate</keyword>
<evidence type="ECO:0000259" key="5">
    <source>
        <dbReference type="Pfam" id="PF01168"/>
    </source>
</evidence>
<comment type="similarity">
    <text evidence="2 4">Belongs to the pyridoxal phosphate-binding protein YggS/PROSC family.</text>
</comment>
<evidence type="ECO:0000256" key="2">
    <source>
        <dbReference type="HAMAP-Rule" id="MF_02087"/>
    </source>
</evidence>
<dbReference type="Gene3D" id="3.20.20.10">
    <property type="entry name" value="Alanine racemase"/>
    <property type="match status" value="1"/>
</dbReference>
<dbReference type="InterPro" id="IPR011078">
    <property type="entry name" value="PyrdxlP_homeostasis"/>
</dbReference>
<comment type="function">
    <text evidence="2">Pyridoxal 5'-phosphate (PLP)-binding protein, which is involved in PLP homeostasis.</text>
</comment>
<dbReference type="OrthoDB" id="9804072at2"/>
<evidence type="ECO:0000256" key="1">
    <source>
        <dbReference type="ARBA" id="ARBA00022898"/>
    </source>
</evidence>
<dbReference type="HAMAP" id="MF_02087">
    <property type="entry name" value="PLP_homeostasis"/>
    <property type="match status" value="1"/>
</dbReference>
<dbReference type="CDD" id="cd00635">
    <property type="entry name" value="PLPDE_III_YBL036c_like"/>
    <property type="match status" value="1"/>
</dbReference>
<reference evidence="6 7" key="1">
    <citation type="submission" date="2017-10" db="EMBL/GenBank/DDBJ databases">
        <title>Sequencing the genomes of 1000 actinobacteria strains.</title>
        <authorList>
            <person name="Klenk H.-P."/>
        </authorList>
    </citation>
    <scope>NUCLEOTIDE SEQUENCE [LARGE SCALE GENOMIC DNA]</scope>
    <source>
        <strain evidence="6 7">DSM 21801</strain>
    </source>
</reference>
<accession>A0A2A9D5G5</accession>
<dbReference type="Pfam" id="PF01168">
    <property type="entry name" value="Ala_racemase_N"/>
    <property type="match status" value="1"/>
</dbReference>
<dbReference type="AlphaFoldDB" id="A0A2A9D5G5"/>
<proteinExistence type="inferred from homology"/>
<comment type="caution">
    <text evidence="6">The sequence shown here is derived from an EMBL/GenBank/DDBJ whole genome shotgun (WGS) entry which is preliminary data.</text>
</comment>
<gene>
    <name evidence="6" type="ORF">ATL40_2709</name>
</gene>
<evidence type="ECO:0000256" key="4">
    <source>
        <dbReference type="RuleBase" id="RU004514"/>
    </source>
</evidence>
<evidence type="ECO:0000256" key="3">
    <source>
        <dbReference type="PIRSR" id="PIRSR004848-1"/>
    </source>
</evidence>
<dbReference type="EMBL" id="PDJD01000001">
    <property type="protein sequence ID" value="PFG21089.1"/>
    <property type="molecule type" value="Genomic_DNA"/>
</dbReference>
<dbReference type="PANTHER" id="PTHR10146:SF14">
    <property type="entry name" value="PYRIDOXAL PHOSPHATE HOMEOSTASIS PROTEIN"/>
    <property type="match status" value="1"/>
</dbReference>
<comment type="cofactor">
    <cofactor evidence="3">
        <name>pyridoxal 5'-phosphate</name>
        <dbReference type="ChEBI" id="CHEBI:597326"/>
    </cofactor>
</comment>
<dbReference type="NCBIfam" id="TIGR00044">
    <property type="entry name" value="YggS family pyridoxal phosphate-dependent enzyme"/>
    <property type="match status" value="1"/>
</dbReference>
<evidence type="ECO:0000313" key="7">
    <source>
        <dbReference type="Proteomes" id="UP000224915"/>
    </source>
</evidence>